<dbReference type="AlphaFoldDB" id="A0A084U937"/>
<organism evidence="2 3">
    <name type="scientific">Nitratireductor basaltis</name>
    <dbReference type="NCBI Taxonomy" id="472175"/>
    <lineage>
        <taxon>Bacteria</taxon>
        <taxon>Pseudomonadati</taxon>
        <taxon>Pseudomonadota</taxon>
        <taxon>Alphaproteobacteria</taxon>
        <taxon>Hyphomicrobiales</taxon>
        <taxon>Phyllobacteriaceae</taxon>
        <taxon>Nitratireductor</taxon>
    </lineage>
</organism>
<keyword evidence="1" id="KW-0732">Signal</keyword>
<evidence type="ECO:0000313" key="3">
    <source>
        <dbReference type="Proteomes" id="UP000053675"/>
    </source>
</evidence>
<proteinExistence type="predicted"/>
<comment type="caution">
    <text evidence="2">The sequence shown here is derived from an EMBL/GenBank/DDBJ whole genome shotgun (WGS) entry which is preliminary data.</text>
</comment>
<sequence>MTKIILAAAAALVSLGTVTQADELPTAAYLPVAKAVEAANAAVESCKAKGFAVTTAIVARSGETSVLIHGDGAGPHTNGSATGKAFTSASMGRPSGALAGGIASNPPLAGLRDMDPRLVILAGGLPIRINGQLVGGIGVGGAPSGDIDAECAIEGLKAIGAEVPE</sequence>
<dbReference type="RefSeq" id="WP_036479418.1">
    <property type="nucleotide sequence ID" value="NZ_JMQM01000001.1"/>
</dbReference>
<feature type="chain" id="PRO_5001783267" description="Heme-binding protein" evidence="1">
    <location>
        <begin position="22"/>
        <end position="165"/>
    </location>
</feature>
<dbReference type="InterPro" id="IPR038084">
    <property type="entry name" value="PduO/GlcC-like_sf"/>
</dbReference>
<gene>
    <name evidence="2" type="ORF">EL18_00489</name>
</gene>
<dbReference type="PATRIC" id="fig|472175.3.peg.506"/>
<dbReference type="PANTHER" id="PTHR34309">
    <property type="entry name" value="SLR1406 PROTEIN"/>
    <property type="match status" value="1"/>
</dbReference>
<dbReference type="Proteomes" id="UP000053675">
    <property type="component" value="Unassembled WGS sequence"/>
</dbReference>
<reference evidence="2 3" key="1">
    <citation type="submission" date="2014-05" db="EMBL/GenBank/DDBJ databases">
        <title>Draft Genome Sequence of Nitratireductor basaltis Strain UMTGB225, A Marine Bacterium Isolated from Green Barrel Tunicate.</title>
        <authorList>
            <person name="Gan H.Y."/>
        </authorList>
    </citation>
    <scope>NUCLEOTIDE SEQUENCE [LARGE SCALE GENOMIC DNA]</scope>
    <source>
        <strain evidence="2 3">UMTGB225</strain>
    </source>
</reference>
<dbReference type="InterPro" id="IPR005624">
    <property type="entry name" value="PduO/GlcC-like"/>
</dbReference>
<dbReference type="EMBL" id="JMQM01000001">
    <property type="protein sequence ID" value="KFB09473.1"/>
    <property type="molecule type" value="Genomic_DNA"/>
</dbReference>
<feature type="signal peptide" evidence="1">
    <location>
        <begin position="1"/>
        <end position="21"/>
    </location>
</feature>
<accession>A0A084U937</accession>
<evidence type="ECO:0008006" key="4">
    <source>
        <dbReference type="Google" id="ProtNLM"/>
    </source>
</evidence>
<keyword evidence="3" id="KW-1185">Reference proteome</keyword>
<dbReference type="Pfam" id="PF03928">
    <property type="entry name" value="HbpS-like"/>
    <property type="match status" value="1"/>
</dbReference>
<evidence type="ECO:0000313" key="2">
    <source>
        <dbReference type="EMBL" id="KFB09473.1"/>
    </source>
</evidence>
<dbReference type="OrthoDB" id="7725530at2"/>
<dbReference type="Gene3D" id="3.30.450.150">
    <property type="entry name" value="Haem-degrading domain"/>
    <property type="match status" value="1"/>
</dbReference>
<evidence type="ECO:0000256" key="1">
    <source>
        <dbReference type="SAM" id="SignalP"/>
    </source>
</evidence>
<dbReference type="eggNOG" id="COG3193">
    <property type="taxonomic scope" value="Bacteria"/>
</dbReference>
<dbReference type="PANTHER" id="PTHR34309:SF10">
    <property type="entry name" value="SLR1406 PROTEIN"/>
    <property type="match status" value="1"/>
</dbReference>
<dbReference type="STRING" id="472175.EL18_00489"/>
<protein>
    <recommendedName>
        <fullName evidence="4">Heme-binding protein</fullName>
    </recommendedName>
</protein>
<dbReference type="InterPro" id="IPR052517">
    <property type="entry name" value="GlcG_carb_metab_protein"/>
</dbReference>
<name>A0A084U937_9HYPH</name>
<dbReference type="SUPFAM" id="SSF143744">
    <property type="entry name" value="GlcG-like"/>
    <property type="match status" value="1"/>
</dbReference>